<evidence type="ECO:0000313" key="2">
    <source>
        <dbReference type="Proteomes" id="UP001189624"/>
    </source>
</evidence>
<gene>
    <name evidence="1" type="ORF">AYBTSS11_LOCUS14292</name>
</gene>
<evidence type="ECO:0000313" key="1">
    <source>
        <dbReference type="EMBL" id="CAJ1950505.1"/>
    </source>
</evidence>
<accession>A0AA86VBV1</accession>
<dbReference type="Proteomes" id="UP001189624">
    <property type="component" value="Chromosome 4"/>
</dbReference>
<name>A0AA86VBV1_9FABA</name>
<dbReference type="Gramene" id="rna-AYBTSS11_LOCUS14292">
    <property type="protein sequence ID" value="CAJ1950505.1"/>
    <property type="gene ID" value="gene-AYBTSS11_LOCUS14292"/>
</dbReference>
<dbReference type="InterPro" id="IPR029063">
    <property type="entry name" value="SAM-dependent_MTases_sf"/>
</dbReference>
<evidence type="ECO:0008006" key="3">
    <source>
        <dbReference type="Google" id="ProtNLM"/>
    </source>
</evidence>
<feature type="non-terminal residue" evidence="1">
    <location>
        <position position="1"/>
    </location>
</feature>
<dbReference type="EMBL" id="OY731401">
    <property type="protein sequence ID" value="CAJ1950505.1"/>
    <property type="molecule type" value="Genomic_DNA"/>
</dbReference>
<feature type="non-terminal residue" evidence="1">
    <location>
        <position position="59"/>
    </location>
</feature>
<protein>
    <recommendedName>
        <fullName evidence="3">Methyltransferase</fullName>
    </recommendedName>
</protein>
<dbReference type="PANTHER" id="PTHR37909:SF1">
    <property type="entry name" value="S-ADENOSYL-L-METHIONINE-DEPENDENT METHYLTRANSFERASES SUPERFAMILY PROTEIN"/>
    <property type="match status" value="1"/>
</dbReference>
<dbReference type="PANTHER" id="PTHR37909">
    <property type="entry name" value="S-ADENOSYL-L-METHIONINE-DEPENDENT METHYLTRANSFERASES SUPERFAMILY PROTEIN"/>
    <property type="match status" value="1"/>
</dbReference>
<sequence>RGFLILRPGGIIFGHDYFFEEDNRGVQRAVDLFAKVHNLKVNVDGEHWILNLESTTKQN</sequence>
<keyword evidence="2" id="KW-1185">Reference proteome</keyword>
<dbReference type="Gene3D" id="3.40.50.150">
    <property type="entry name" value="Vaccinia Virus protein VP39"/>
    <property type="match status" value="1"/>
</dbReference>
<reference evidence="1" key="1">
    <citation type="submission" date="2023-10" db="EMBL/GenBank/DDBJ databases">
        <authorList>
            <person name="Domelevo Entfellner J.-B."/>
        </authorList>
    </citation>
    <scope>NUCLEOTIDE SEQUENCE</scope>
</reference>
<proteinExistence type="predicted"/>
<organism evidence="1 2">
    <name type="scientific">Sphenostylis stenocarpa</name>
    <dbReference type="NCBI Taxonomy" id="92480"/>
    <lineage>
        <taxon>Eukaryota</taxon>
        <taxon>Viridiplantae</taxon>
        <taxon>Streptophyta</taxon>
        <taxon>Embryophyta</taxon>
        <taxon>Tracheophyta</taxon>
        <taxon>Spermatophyta</taxon>
        <taxon>Magnoliopsida</taxon>
        <taxon>eudicotyledons</taxon>
        <taxon>Gunneridae</taxon>
        <taxon>Pentapetalae</taxon>
        <taxon>rosids</taxon>
        <taxon>fabids</taxon>
        <taxon>Fabales</taxon>
        <taxon>Fabaceae</taxon>
        <taxon>Papilionoideae</taxon>
        <taxon>50 kb inversion clade</taxon>
        <taxon>NPAAA clade</taxon>
        <taxon>indigoferoid/millettioid clade</taxon>
        <taxon>Phaseoleae</taxon>
        <taxon>Sphenostylis</taxon>
    </lineage>
</organism>
<dbReference type="AlphaFoldDB" id="A0AA86VBV1"/>